<keyword evidence="2" id="KW-0723">Serine/threonine-protein kinase</keyword>
<dbReference type="AlphaFoldDB" id="A0A816JZ17"/>
<keyword evidence="3" id="KW-0808">Transferase</keyword>
<evidence type="ECO:0000313" key="7">
    <source>
        <dbReference type="EMBL" id="CAF1878989.1"/>
    </source>
</evidence>
<sequence length="172" mass="19147">MKRVASAGLRTELVLQRKTENFTRTTFLCMEKATGKERKLLTDEDMVLFTDVVGSPYYVAPEADAWSAGVIVHILLSGLGCEENACSGFHERLTAHQVLCKSGHPWVQVDGVAPDKPLDSLHRMKFFSAMNKFKKMALRVSSRFSNAKQSLKISGKGMIIGDPSSWIFNTHI</sequence>
<evidence type="ECO:0000256" key="3">
    <source>
        <dbReference type="ARBA" id="ARBA00022679"/>
    </source>
</evidence>
<reference evidence="7" key="1">
    <citation type="submission" date="2021-01" db="EMBL/GenBank/DDBJ databases">
        <authorList>
            <consortium name="Genoscope - CEA"/>
            <person name="William W."/>
        </authorList>
    </citation>
    <scope>NUCLEOTIDE SEQUENCE</scope>
</reference>
<evidence type="ECO:0000256" key="4">
    <source>
        <dbReference type="ARBA" id="ARBA00022741"/>
    </source>
</evidence>
<dbReference type="GO" id="GO:0004674">
    <property type="term" value="F:protein serine/threonine kinase activity"/>
    <property type="evidence" value="ECO:0007669"/>
    <property type="project" value="UniProtKB-KW"/>
</dbReference>
<dbReference type="PANTHER" id="PTHR24349">
    <property type="entry name" value="SERINE/THREONINE-PROTEIN KINASE"/>
    <property type="match status" value="1"/>
</dbReference>
<dbReference type="GO" id="GO:0005524">
    <property type="term" value="F:ATP binding"/>
    <property type="evidence" value="ECO:0007669"/>
    <property type="project" value="UniProtKB-KW"/>
</dbReference>
<evidence type="ECO:0000256" key="6">
    <source>
        <dbReference type="ARBA" id="ARBA00022840"/>
    </source>
</evidence>
<dbReference type="EMBL" id="HG994366">
    <property type="protein sequence ID" value="CAF1878989.1"/>
    <property type="molecule type" value="Genomic_DNA"/>
</dbReference>
<proteinExistence type="inferred from homology"/>
<gene>
    <name evidence="7" type="ORF">DARMORV10_C02P01700.1</name>
</gene>
<keyword evidence="4" id="KW-0547">Nucleotide-binding</keyword>
<evidence type="ECO:0000256" key="1">
    <source>
        <dbReference type="ARBA" id="ARBA00005354"/>
    </source>
</evidence>
<evidence type="ECO:0000256" key="2">
    <source>
        <dbReference type="ARBA" id="ARBA00022527"/>
    </source>
</evidence>
<comment type="similarity">
    <text evidence="1">Belongs to the protein kinase superfamily. CAMK Ser/Thr protein kinase family. CaMK subfamily.</text>
</comment>
<accession>A0A816JZ17</accession>
<dbReference type="InterPro" id="IPR050205">
    <property type="entry name" value="CDPK_Ser/Thr_kinases"/>
</dbReference>
<keyword evidence="5" id="KW-0418">Kinase</keyword>
<keyword evidence="6" id="KW-0067">ATP-binding</keyword>
<name>A0A816JZ17_BRANA</name>
<dbReference type="InterPro" id="IPR011009">
    <property type="entry name" value="Kinase-like_dom_sf"/>
</dbReference>
<organism evidence="7">
    <name type="scientific">Brassica napus</name>
    <name type="common">Rape</name>
    <dbReference type="NCBI Taxonomy" id="3708"/>
    <lineage>
        <taxon>Eukaryota</taxon>
        <taxon>Viridiplantae</taxon>
        <taxon>Streptophyta</taxon>
        <taxon>Embryophyta</taxon>
        <taxon>Tracheophyta</taxon>
        <taxon>Spermatophyta</taxon>
        <taxon>Magnoliopsida</taxon>
        <taxon>eudicotyledons</taxon>
        <taxon>Gunneridae</taxon>
        <taxon>Pentapetalae</taxon>
        <taxon>rosids</taxon>
        <taxon>malvids</taxon>
        <taxon>Brassicales</taxon>
        <taxon>Brassicaceae</taxon>
        <taxon>Brassiceae</taxon>
        <taxon>Brassica</taxon>
    </lineage>
</organism>
<protein>
    <submittedName>
        <fullName evidence="7">(rape) hypothetical protein</fullName>
    </submittedName>
</protein>
<dbReference type="SUPFAM" id="SSF56112">
    <property type="entry name" value="Protein kinase-like (PK-like)"/>
    <property type="match status" value="1"/>
</dbReference>
<dbReference type="Proteomes" id="UP001295469">
    <property type="component" value="Chromosome C02"/>
</dbReference>
<evidence type="ECO:0000256" key="5">
    <source>
        <dbReference type="ARBA" id="ARBA00022777"/>
    </source>
</evidence>